<evidence type="ECO:0000256" key="1">
    <source>
        <dbReference type="SAM" id="MobiDB-lite"/>
    </source>
</evidence>
<feature type="compositionally biased region" description="Polar residues" evidence="1">
    <location>
        <begin position="540"/>
        <end position="556"/>
    </location>
</feature>
<feature type="region of interest" description="Disordered" evidence="1">
    <location>
        <begin position="760"/>
        <end position="854"/>
    </location>
</feature>
<dbReference type="EMBL" id="NAJM01000018">
    <property type="protein sequence ID" value="RVX71297.1"/>
    <property type="molecule type" value="Genomic_DNA"/>
</dbReference>
<evidence type="ECO:0000313" key="3">
    <source>
        <dbReference type="EMBL" id="RVX71297.1"/>
    </source>
</evidence>
<feature type="region of interest" description="Disordered" evidence="1">
    <location>
        <begin position="240"/>
        <end position="272"/>
    </location>
</feature>
<comment type="caution">
    <text evidence="3">The sequence shown here is derived from an EMBL/GenBank/DDBJ whole genome shotgun (WGS) entry which is preliminary data.</text>
</comment>
<accession>A0A438N6C6</accession>
<dbReference type="OrthoDB" id="3546893at2759"/>
<keyword evidence="2" id="KW-0812">Transmembrane</keyword>
<sequence>MWPLAAILGAAIGGGVFLCVTGILVTVSIQRHRHRQVLQAHGLSRGLSRYHRSKLSATDNNYVHVTPPNASLRDSSCLPADADWVQSQVKDRRQHYHQRTGSHWSINRKGSLVDHQTSDIYVLKSPKKRQHKKIKKQVSMGKIHQQSLPVIEETVPGTRVTSTNSAFVAELSGESPTSHPPQELDSQSQPNSSVGWPLASALSVGATPPPTEVLSRVARPSVIRRIGGLQHLVTRDLPNVEAEPPATSDEGRTIHPSATWGPPSMTTSSHGEKEFLAPTTRANSSFDTLGSSLLTVVLSPSTVPQSADHTSLSDFEFDLERKRSAASLDMAVCKQMPLRTGVGIRTAKSSVRSLHPTLDVVEQTLDNPSPDHQDQFLPPTIPQKSSSKRSGVKYWTDVDVAENPRWHFNGPDKQRHSMLEASELQGLRTISESMASQGVKSHPLRPLPQRPASIVITNPLQWQKQDHFPAADCHQSCPNPVGDDLLQADERSTEMPSVLHSILMDEDNDSGSLRGNGDVERCEYENPRPFPPSMLLANVTGPSKDNSLSQLQTRSPSDVHPTLTPSVHSSHAIASSESSGTPRPDSDIFSAAYVNMNMDVSRDHRGDKYQWYRSPQQSTKREPTSTPPSSHYPERFESPMLPSPALQTSAFYPRKVREGREVNISHTTSEGSPVQSRADGQYRIPEGVKADSASARRQGRAIRTMRSERNLVDMTATRTSQHIALSTGRHNTELTDRMSPPVNKRISGLRASSSNSSINTISPYIMSRPRGKASSTRPIRLHEDRSRTAQAKRMRSAHHTDRASPSMPPHSGVSIWEDASFGNGSPEIDVSTPPPLRITSRSGSGSGSRRSPHNHVIQREEGFQHEAQRQLFLRQYPQPSKQSVKDFPHEYGDMESSVLVQRLERAVSDGRWDDELHSHQEVELTTRNIGVGLG</sequence>
<evidence type="ECO:0000313" key="4">
    <source>
        <dbReference type="Proteomes" id="UP000288859"/>
    </source>
</evidence>
<feature type="compositionally biased region" description="Low complexity" evidence="1">
    <location>
        <begin position="840"/>
        <end position="849"/>
    </location>
</feature>
<organism evidence="3 4">
    <name type="scientific">Exophiala mesophila</name>
    <name type="common">Black yeast-like fungus</name>
    <dbReference type="NCBI Taxonomy" id="212818"/>
    <lineage>
        <taxon>Eukaryota</taxon>
        <taxon>Fungi</taxon>
        <taxon>Dikarya</taxon>
        <taxon>Ascomycota</taxon>
        <taxon>Pezizomycotina</taxon>
        <taxon>Eurotiomycetes</taxon>
        <taxon>Chaetothyriomycetidae</taxon>
        <taxon>Chaetothyriales</taxon>
        <taxon>Herpotrichiellaceae</taxon>
        <taxon>Exophiala</taxon>
    </lineage>
</organism>
<keyword evidence="2" id="KW-0472">Membrane</keyword>
<dbReference type="VEuPathDB" id="FungiDB:PV10_04291"/>
<feature type="compositionally biased region" description="Polar residues" evidence="1">
    <location>
        <begin position="184"/>
        <end position="194"/>
    </location>
</feature>
<protein>
    <submittedName>
        <fullName evidence="3">Uncharacterized protein</fullName>
    </submittedName>
</protein>
<feature type="transmembrane region" description="Helical" evidence="2">
    <location>
        <begin position="6"/>
        <end position="29"/>
    </location>
</feature>
<feature type="region of interest" description="Disordered" evidence="1">
    <location>
        <begin position="170"/>
        <end position="212"/>
    </location>
</feature>
<feature type="region of interest" description="Disordered" evidence="1">
    <location>
        <begin position="368"/>
        <end position="389"/>
    </location>
</feature>
<feature type="compositionally biased region" description="Basic and acidic residues" evidence="1">
    <location>
        <begin position="517"/>
        <end position="526"/>
    </location>
</feature>
<dbReference type="Proteomes" id="UP000288859">
    <property type="component" value="Unassembled WGS sequence"/>
</dbReference>
<reference evidence="3 4" key="1">
    <citation type="submission" date="2017-03" db="EMBL/GenBank/DDBJ databases">
        <title>Genomes of endolithic fungi from Antarctica.</title>
        <authorList>
            <person name="Coleine C."/>
            <person name="Masonjones S."/>
            <person name="Stajich J.E."/>
        </authorList>
    </citation>
    <scope>NUCLEOTIDE SEQUENCE [LARGE SCALE GENOMIC DNA]</scope>
    <source>
        <strain evidence="3 4">CCFEE 6314</strain>
    </source>
</reference>
<gene>
    <name evidence="3" type="ORF">B0A52_04871</name>
</gene>
<feature type="region of interest" description="Disordered" evidence="1">
    <location>
        <begin position="613"/>
        <end position="645"/>
    </location>
</feature>
<keyword evidence="2" id="KW-1133">Transmembrane helix</keyword>
<feature type="region of interest" description="Disordered" evidence="1">
    <location>
        <begin position="505"/>
        <end position="587"/>
    </location>
</feature>
<feature type="compositionally biased region" description="Low complexity" evidence="1">
    <location>
        <begin position="566"/>
        <end position="579"/>
    </location>
</feature>
<name>A0A438N6C6_EXOME</name>
<evidence type="ECO:0000256" key="2">
    <source>
        <dbReference type="SAM" id="Phobius"/>
    </source>
</evidence>
<proteinExistence type="predicted"/>
<dbReference type="AlphaFoldDB" id="A0A438N6C6"/>